<protein>
    <submittedName>
        <fullName evidence="1">MAX dimerization protein 4</fullName>
    </submittedName>
</protein>
<gene>
    <name evidence="1" type="primary">MXD4</name>
</gene>
<name>A0AC11EF34_SHEEP</name>
<accession>A0AC11EF34</accession>
<proteinExistence type="predicted"/>
<organism evidence="1">
    <name type="scientific">Ovis aries</name>
    <name type="common">Sheep</name>
    <dbReference type="NCBI Taxonomy" id="9940"/>
    <lineage>
        <taxon>Eukaryota</taxon>
        <taxon>Metazoa</taxon>
        <taxon>Chordata</taxon>
        <taxon>Craniata</taxon>
        <taxon>Vertebrata</taxon>
        <taxon>Euteleostomi</taxon>
        <taxon>Mammalia</taxon>
        <taxon>Eutheria</taxon>
        <taxon>Laurasiatheria</taxon>
        <taxon>Artiodactyla</taxon>
        <taxon>Ruminantia</taxon>
        <taxon>Pecora</taxon>
        <taxon>Bovidae</taxon>
        <taxon>Caprinae</taxon>
        <taxon>Ovis</taxon>
    </lineage>
</organism>
<reference evidence="1" key="1">
    <citation type="submission" date="2020-11" db="EMBL/GenBank/DDBJ databases">
        <authorList>
            <person name="Davenport K.M."/>
            <person name="Bickhart D.M."/>
            <person name="Smith T.P.L."/>
            <person name="Murdoch B.M."/>
            <person name="Rosen B.D."/>
        </authorList>
    </citation>
    <scope>NUCLEOTIDE SEQUENCE [LARGE SCALE GENOMIC DNA]</scope>
    <source>
        <strain evidence="1">OAR_USU_Benz2616</strain>
    </source>
</reference>
<dbReference type="Ensembl" id="ENSOART00020048239.1">
    <property type="protein sequence ID" value="ENSOARP00020057801.1"/>
    <property type="gene ID" value="ENSOARG00020022801.2"/>
</dbReference>
<sequence length="251" mass="26842">MRASRSPGLPGDVSGSSLLTFAFIFGRAGSSLLSRPGAGWGWGFAREVGSHSSLWSSAGSPCVPTPAPTPTAASASAPWDRGLCWAGAEWGQDTVFSGGAALPGSLLRAKLRLYLEQLKQLVPLGPDSTRHTTLSLLKRAKMHIKKLEEQDRRALSIKEQLQREHRFLKRRLEQLSAQSLERVRTDSTGSAVSTDDSEQEVDVEGMEFGPGELDSVGSSSDVDDHYSLRGGGCSHGSFGPPCRRPGRPGLS</sequence>
<reference evidence="1" key="3">
    <citation type="submission" date="2025-09" db="UniProtKB">
        <authorList>
            <consortium name="Ensembl"/>
        </authorList>
    </citation>
    <scope>IDENTIFICATION</scope>
</reference>
<evidence type="ECO:0000313" key="1">
    <source>
        <dbReference type="Ensembl" id="ENSOARP00020057801.1"/>
    </source>
</evidence>
<reference evidence="1" key="2">
    <citation type="submission" date="2025-08" db="UniProtKB">
        <authorList>
            <consortium name="Ensembl"/>
        </authorList>
    </citation>
    <scope>IDENTIFICATION</scope>
</reference>